<evidence type="ECO:0000256" key="4">
    <source>
        <dbReference type="ARBA" id="ARBA00023029"/>
    </source>
</evidence>
<dbReference type="GO" id="GO:0006265">
    <property type="term" value="P:DNA topological change"/>
    <property type="evidence" value="ECO:0007669"/>
    <property type="project" value="InterPro"/>
</dbReference>
<evidence type="ECO:0000256" key="8">
    <source>
        <dbReference type="SAM" id="Coils"/>
    </source>
</evidence>
<dbReference type="InterPro" id="IPR002205">
    <property type="entry name" value="Topo_IIA_dom_A"/>
</dbReference>
<dbReference type="InterPro" id="IPR050220">
    <property type="entry name" value="Type_II_DNA_Topoisomerases"/>
</dbReference>
<dbReference type="SUPFAM" id="SSF56719">
    <property type="entry name" value="Type II DNA topoisomerase"/>
    <property type="match status" value="1"/>
</dbReference>
<evidence type="ECO:0000256" key="3">
    <source>
        <dbReference type="ARBA" id="ARBA00012895"/>
    </source>
</evidence>
<dbReference type="EC" id="5.6.2.2" evidence="3"/>
<evidence type="ECO:0000256" key="6">
    <source>
        <dbReference type="ARBA" id="ARBA00023235"/>
    </source>
</evidence>
<feature type="domain" description="Topo IIA-type catalytic" evidence="9">
    <location>
        <begin position="1"/>
        <end position="304"/>
    </location>
</feature>
<sequence>MTLRFESNASIEELMQYIKGPDFPTAGQIFDQNEIKEAYSTGKGRIVIRGKAEIEEAKGGKFQIIITELPYQVNKAQLVARIANLAKERKIDGISDLRDESDRHGIRVVVELKRDARPKQVLNNLFKKTELQTTFPTNFVTLVDGTPMTLNVKQILTEFVNHRHVVITRRSQFELKEARGRGHILEGLLIALDNLDAVIETIKKSKDADDAKTNLMTRFKLSEIQAVAILDMQLRKLAALERKKIEDEYKQIQETIAFLLDLLAHPAKILKIITKELNEVKEKYADERKTKIFKKKVEEFSEED</sequence>
<protein>
    <recommendedName>
        <fullName evidence="3">DNA topoisomerase (ATP-hydrolyzing)</fullName>
        <ecNumber evidence="3">5.6.2.2</ecNumber>
    </recommendedName>
</protein>
<comment type="catalytic activity">
    <reaction evidence="1">
        <text>ATP-dependent breakage, passage and rejoining of double-stranded DNA.</text>
        <dbReference type="EC" id="5.6.2.2"/>
    </reaction>
</comment>
<dbReference type="Proteomes" id="UP000229631">
    <property type="component" value="Unassembled WGS sequence"/>
</dbReference>
<proteinExistence type="inferred from homology"/>
<dbReference type="AlphaFoldDB" id="A0A2M7BGB3"/>
<dbReference type="PROSITE" id="PS52040">
    <property type="entry name" value="TOPO_IIA"/>
    <property type="match status" value="1"/>
</dbReference>
<evidence type="ECO:0000313" key="10">
    <source>
        <dbReference type="EMBL" id="PIV02127.1"/>
    </source>
</evidence>
<dbReference type="GO" id="GO:0005737">
    <property type="term" value="C:cytoplasm"/>
    <property type="evidence" value="ECO:0007669"/>
    <property type="project" value="TreeGrafter"/>
</dbReference>
<comment type="caution">
    <text evidence="10">The sequence shown here is derived from an EMBL/GenBank/DDBJ whole genome shotgun (WGS) entry which is preliminary data.</text>
</comment>
<dbReference type="GO" id="GO:0003677">
    <property type="term" value="F:DNA binding"/>
    <property type="evidence" value="ECO:0007669"/>
    <property type="project" value="UniProtKB-UniRule"/>
</dbReference>
<dbReference type="EMBL" id="PEVC01000001">
    <property type="protein sequence ID" value="PIV02127.1"/>
    <property type="molecule type" value="Genomic_DNA"/>
</dbReference>
<dbReference type="Gene3D" id="1.10.268.10">
    <property type="entry name" value="Topoisomerase, domain 3"/>
    <property type="match status" value="1"/>
</dbReference>
<dbReference type="GO" id="GO:0005524">
    <property type="term" value="F:ATP binding"/>
    <property type="evidence" value="ECO:0007669"/>
    <property type="project" value="InterPro"/>
</dbReference>
<keyword evidence="6" id="KW-0413">Isomerase</keyword>
<organism evidence="10 11">
    <name type="scientific">Candidatus Shapirobacteria bacterium CG03_land_8_20_14_0_80_39_12</name>
    <dbReference type="NCBI Taxonomy" id="1974879"/>
    <lineage>
        <taxon>Bacteria</taxon>
        <taxon>Candidatus Shapironibacteriota</taxon>
    </lineage>
</organism>
<dbReference type="Gene3D" id="3.90.199.10">
    <property type="entry name" value="Topoisomerase II, domain 5"/>
    <property type="match status" value="1"/>
</dbReference>
<dbReference type="GO" id="GO:0009330">
    <property type="term" value="C:DNA topoisomerase type II (double strand cut, ATP-hydrolyzing) complex"/>
    <property type="evidence" value="ECO:0007669"/>
    <property type="project" value="TreeGrafter"/>
</dbReference>
<accession>A0A2M7BGB3</accession>
<gene>
    <name evidence="10" type="ORF">COS54_00005</name>
</gene>
<dbReference type="FunFam" id="1.10.268.10:FF:000001">
    <property type="entry name" value="DNA gyrase subunit A"/>
    <property type="match status" value="1"/>
</dbReference>
<dbReference type="Pfam" id="PF00521">
    <property type="entry name" value="DNA_topoisoIV"/>
    <property type="match status" value="1"/>
</dbReference>
<feature type="coiled-coil region" evidence="8">
    <location>
        <begin position="235"/>
        <end position="290"/>
    </location>
</feature>
<evidence type="ECO:0000256" key="7">
    <source>
        <dbReference type="PROSITE-ProRule" id="PRU01384"/>
    </source>
</evidence>
<keyword evidence="4" id="KW-0799">Topoisomerase</keyword>
<dbReference type="InterPro" id="IPR013760">
    <property type="entry name" value="Topo_IIA-like_dom_sf"/>
</dbReference>
<dbReference type="InterPro" id="IPR013758">
    <property type="entry name" value="Topo_IIA_A/C_ab"/>
</dbReference>
<dbReference type="Gene3D" id="3.30.1360.40">
    <property type="match status" value="1"/>
</dbReference>
<comment type="caution">
    <text evidence="7">Lacks conserved residue(s) required for the propagation of feature annotation.</text>
</comment>
<dbReference type="InterPro" id="IPR013757">
    <property type="entry name" value="Topo_IIA_A_a_sf"/>
</dbReference>
<keyword evidence="8" id="KW-0175">Coiled coil</keyword>
<dbReference type="PANTHER" id="PTHR43493">
    <property type="entry name" value="DNA GYRASE/TOPOISOMERASE SUBUNIT A"/>
    <property type="match status" value="1"/>
</dbReference>
<evidence type="ECO:0000256" key="2">
    <source>
        <dbReference type="ARBA" id="ARBA00008263"/>
    </source>
</evidence>
<evidence type="ECO:0000256" key="1">
    <source>
        <dbReference type="ARBA" id="ARBA00000185"/>
    </source>
</evidence>
<dbReference type="FunFam" id="3.30.1360.40:FF:000002">
    <property type="entry name" value="DNA gyrase subunit A"/>
    <property type="match status" value="1"/>
</dbReference>
<feature type="non-terminal residue" evidence="10">
    <location>
        <position position="304"/>
    </location>
</feature>
<evidence type="ECO:0000256" key="5">
    <source>
        <dbReference type="ARBA" id="ARBA00023125"/>
    </source>
</evidence>
<keyword evidence="5 7" id="KW-0238">DNA-binding</keyword>
<dbReference type="PANTHER" id="PTHR43493:SF5">
    <property type="entry name" value="DNA GYRASE SUBUNIT A, CHLOROPLASTIC_MITOCHONDRIAL"/>
    <property type="match status" value="1"/>
</dbReference>
<comment type="similarity">
    <text evidence="2">Belongs to the type II topoisomerase GyrA/ParC subunit family.</text>
</comment>
<evidence type="ECO:0000259" key="9">
    <source>
        <dbReference type="PROSITE" id="PS52040"/>
    </source>
</evidence>
<name>A0A2M7BGB3_9BACT</name>
<dbReference type="GO" id="GO:0003918">
    <property type="term" value="F:DNA topoisomerase type II (double strand cut, ATP-hydrolyzing) activity"/>
    <property type="evidence" value="ECO:0007669"/>
    <property type="project" value="UniProtKB-EC"/>
</dbReference>
<dbReference type="SMART" id="SM00434">
    <property type="entry name" value="TOP4c"/>
    <property type="match status" value="1"/>
</dbReference>
<evidence type="ECO:0000313" key="11">
    <source>
        <dbReference type="Proteomes" id="UP000229631"/>
    </source>
</evidence>
<reference evidence="11" key="1">
    <citation type="submission" date="2017-09" db="EMBL/GenBank/DDBJ databases">
        <title>Depth-based differentiation of microbial function through sediment-hosted aquifers and enrichment of novel symbionts in the deep terrestrial subsurface.</title>
        <authorList>
            <person name="Probst A.J."/>
            <person name="Ladd B."/>
            <person name="Jarett J.K."/>
            <person name="Geller-Mcgrath D.E."/>
            <person name="Sieber C.M.K."/>
            <person name="Emerson J.B."/>
            <person name="Anantharaman K."/>
            <person name="Thomas B.C."/>
            <person name="Malmstrom R."/>
            <person name="Stieglmeier M."/>
            <person name="Klingl A."/>
            <person name="Woyke T."/>
            <person name="Ryan C.M."/>
            <person name="Banfield J.F."/>
        </authorList>
    </citation>
    <scope>NUCLEOTIDE SEQUENCE [LARGE SCALE GENOMIC DNA]</scope>
</reference>